<sequence>MRLLIYIQLVWLLLINCSCTQAKQENRLNHYKYADTMKHIYFANYDFGGSFDLILNGIKIRRNRRDGVISGADYLNPFISKKGIQYVTLIVKPLNPRNKITPQQAKDYFIDIIYTENGEPAPVNKVNRCSFPEIDHPVDSLVHTWTFDAVVSYKLEGLENSQDLTKEDPAKLLNEILAYYKNVHEIINLGNSAEYLRLYKKSREREMVSMYYDVAKQNEYLHSFVQSVNHSKGEMQPLTGYKLFIHPNGKLAGLITDDGSTPLYARDKEGNLKSYGLELHRVKKSDKLEVY</sequence>
<accession>A0A7W8ZNK7</accession>
<protein>
    <recommendedName>
        <fullName evidence="4">Lipoprotein</fullName>
    </recommendedName>
</protein>
<keyword evidence="1" id="KW-0732">Signal</keyword>
<evidence type="ECO:0008006" key="4">
    <source>
        <dbReference type="Google" id="ProtNLM"/>
    </source>
</evidence>
<dbReference type="Proteomes" id="UP000537204">
    <property type="component" value="Unassembled WGS sequence"/>
</dbReference>
<feature type="signal peptide" evidence="1">
    <location>
        <begin position="1"/>
        <end position="22"/>
    </location>
</feature>
<evidence type="ECO:0000313" key="2">
    <source>
        <dbReference type="EMBL" id="MBB5637082.1"/>
    </source>
</evidence>
<dbReference type="AlphaFoldDB" id="A0A7W8ZNK7"/>
<gene>
    <name evidence="2" type="ORF">HDE68_002995</name>
</gene>
<comment type="caution">
    <text evidence="2">The sequence shown here is derived from an EMBL/GenBank/DDBJ whole genome shotgun (WGS) entry which is preliminary data.</text>
</comment>
<evidence type="ECO:0000313" key="3">
    <source>
        <dbReference type="Proteomes" id="UP000537204"/>
    </source>
</evidence>
<evidence type="ECO:0000256" key="1">
    <source>
        <dbReference type="SAM" id="SignalP"/>
    </source>
</evidence>
<feature type="chain" id="PRO_5030842367" description="Lipoprotein" evidence="1">
    <location>
        <begin position="23"/>
        <end position="291"/>
    </location>
</feature>
<dbReference type="EMBL" id="JACHCE010000004">
    <property type="protein sequence ID" value="MBB5637082.1"/>
    <property type="molecule type" value="Genomic_DNA"/>
</dbReference>
<proteinExistence type="predicted"/>
<organism evidence="2 3">
    <name type="scientific">Pedobacter cryoconitis</name>
    <dbReference type="NCBI Taxonomy" id="188932"/>
    <lineage>
        <taxon>Bacteria</taxon>
        <taxon>Pseudomonadati</taxon>
        <taxon>Bacteroidota</taxon>
        <taxon>Sphingobacteriia</taxon>
        <taxon>Sphingobacteriales</taxon>
        <taxon>Sphingobacteriaceae</taxon>
        <taxon>Pedobacter</taxon>
    </lineage>
</organism>
<name>A0A7W8ZNK7_9SPHI</name>
<reference evidence="2 3" key="1">
    <citation type="submission" date="2020-08" db="EMBL/GenBank/DDBJ databases">
        <title>Genomic Encyclopedia of Type Strains, Phase IV (KMG-V): Genome sequencing to study the core and pangenomes of soil and plant-associated prokaryotes.</title>
        <authorList>
            <person name="Whitman W."/>
        </authorList>
    </citation>
    <scope>NUCLEOTIDE SEQUENCE [LARGE SCALE GENOMIC DNA]</scope>
    <source>
        <strain evidence="2 3">S3M1</strain>
    </source>
</reference>